<dbReference type="InterPro" id="IPR050727">
    <property type="entry name" value="GH43_arabinanases"/>
</dbReference>
<name>A0ABT7YUI8_9ACTN</name>
<organism evidence="2 3">
    <name type="scientific">Glycomyces tritici</name>
    <dbReference type="NCBI Taxonomy" id="2665176"/>
    <lineage>
        <taxon>Bacteria</taxon>
        <taxon>Bacillati</taxon>
        <taxon>Actinomycetota</taxon>
        <taxon>Actinomycetes</taxon>
        <taxon>Glycomycetales</taxon>
        <taxon>Glycomycetaceae</taxon>
        <taxon>Glycomyces</taxon>
    </lineage>
</organism>
<keyword evidence="2" id="KW-0378">Hydrolase</keyword>
<reference evidence="2" key="1">
    <citation type="submission" date="2023-06" db="EMBL/GenBank/DDBJ databases">
        <title>Gycomyces niveus sp.nov., a novel actinomycete isolated from soil in Shouguang.</title>
        <authorList>
            <person name="Yang X."/>
            <person name="Zhao J."/>
        </authorList>
    </citation>
    <scope>NUCLEOTIDE SEQUENCE</scope>
    <source>
        <strain evidence="2">NEAU C2</strain>
    </source>
</reference>
<dbReference type="Proteomes" id="UP001171902">
    <property type="component" value="Unassembled WGS sequence"/>
</dbReference>
<dbReference type="CDD" id="cd08983">
    <property type="entry name" value="GH43_Bt3655-like"/>
    <property type="match status" value="1"/>
</dbReference>
<comment type="caution">
    <text evidence="2">The sequence shown here is derived from an EMBL/GenBank/DDBJ whole genome shotgun (WGS) entry which is preliminary data.</text>
</comment>
<evidence type="ECO:0000313" key="1">
    <source>
        <dbReference type="EMBL" id="MDN3241515.1"/>
    </source>
</evidence>
<dbReference type="Gene3D" id="2.115.10.20">
    <property type="entry name" value="Glycosyl hydrolase domain, family 43"/>
    <property type="match status" value="1"/>
</dbReference>
<evidence type="ECO:0000313" key="2">
    <source>
        <dbReference type="EMBL" id="MDN3242302.1"/>
    </source>
</evidence>
<dbReference type="GO" id="GO:0016787">
    <property type="term" value="F:hydrolase activity"/>
    <property type="evidence" value="ECO:0007669"/>
    <property type="project" value="UniProtKB-KW"/>
</dbReference>
<dbReference type="PANTHER" id="PTHR43301">
    <property type="entry name" value="ARABINAN ENDO-1,5-ALPHA-L-ARABINOSIDASE"/>
    <property type="match status" value="1"/>
</dbReference>
<sequence>MSTAPGSASNDAASNDAAPYAGYLYAHFKREDADGEQIYFALSEGNDPLHFDDLNGGEPVLRSTLGDGGVRDPHIVRAPEGDRFYLVATDLCLYKSLDWDHHQRWGSRSIMVWESRDLVDWGEGRLVEVSPPEAGNTWAPEAVWDPEQEAYLVHWSSKLYDGPDHVGETHNRIMCATTRDFREFSAPKVWIDRGWHTIDTTVIEHDGLYHRFLKDERSRTHGVPHGKTIFSETSPSLTAAAWTPLAEGIGLGPVSQGEGPLVYKSNTEDKWYLWIDEFKADRRYVPFETDDLAGGEWTPSTDFRLPADPCHGVVLPVTAAEYERLQSNWG</sequence>
<keyword evidence="3" id="KW-1185">Reference proteome</keyword>
<dbReference type="EMBL" id="JAUEMJ010000007">
    <property type="protein sequence ID" value="MDN3242302.1"/>
    <property type="molecule type" value="Genomic_DNA"/>
</dbReference>
<accession>A0ABT7YUI8</accession>
<proteinExistence type="predicted"/>
<dbReference type="InterPro" id="IPR023296">
    <property type="entry name" value="Glyco_hydro_beta-prop_sf"/>
</dbReference>
<dbReference type="SUPFAM" id="SSF75005">
    <property type="entry name" value="Arabinanase/levansucrase/invertase"/>
    <property type="match status" value="1"/>
</dbReference>
<gene>
    <name evidence="1" type="ORF">QWI33_17460</name>
    <name evidence="2" type="ORF">QWI33_21460</name>
</gene>
<dbReference type="RefSeq" id="WP_289958424.1">
    <property type="nucleotide sequence ID" value="NZ_JAUEMJ010000005.1"/>
</dbReference>
<dbReference type="PANTHER" id="PTHR43301:SF3">
    <property type="entry name" value="ARABINAN ENDO-1,5-ALPHA-L-ARABINOSIDASE A-RELATED"/>
    <property type="match status" value="1"/>
</dbReference>
<evidence type="ECO:0000313" key="3">
    <source>
        <dbReference type="Proteomes" id="UP001171902"/>
    </source>
</evidence>
<protein>
    <submittedName>
        <fullName evidence="2">Glycoside hydrolase family 43 protein</fullName>
    </submittedName>
</protein>
<dbReference type="EMBL" id="JAUEMJ010000005">
    <property type="protein sequence ID" value="MDN3241515.1"/>
    <property type="molecule type" value="Genomic_DNA"/>
</dbReference>